<reference evidence="2 3" key="1">
    <citation type="submission" date="2020-03" db="EMBL/GenBank/DDBJ databases">
        <title>Complete genome of Arcanobacterium buesumensis sp. nov. strain 2701.</title>
        <authorList>
            <person name="Borowiak M."/>
            <person name="Alssahen M."/>
            <person name="Laemmler C."/>
            <person name="Malorny B."/>
            <person name="Hassan A."/>
            <person name="Prenger-Berninghoff E."/>
            <person name="Ploetz M."/>
            <person name="Abdulmawjood A."/>
        </authorList>
    </citation>
    <scope>NUCLEOTIDE SEQUENCE [LARGE SCALE GENOMIC DNA]</scope>
    <source>
        <strain evidence="2 3">2701</strain>
    </source>
</reference>
<feature type="region of interest" description="Disordered" evidence="1">
    <location>
        <begin position="43"/>
        <end position="74"/>
    </location>
</feature>
<dbReference type="Proteomes" id="UP000502298">
    <property type="component" value="Chromosome"/>
</dbReference>
<evidence type="ECO:0000313" key="2">
    <source>
        <dbReference type="EMBL" id="QJC22441.1"/>
    </source>
</evidence>
<protein>
    <submittedName>
        <fullName evidence="2">Uncharacterized protein</fullName>
    </submittedName>
</protein>
<organism evidence="2 3">
    <name type="scientific">Arcanobacterium buesumense</name>
    <dbReference type="NCBI Taxonomy" id="2722751"/>
    <lineage>
        <taxon>Bacteria</taxon>
        <taxon>Bacillati</taxon>
        <taxon>Actinomycetota</taxon>
        <taxon>Actinomycetes</taxon>
        <taxon>Actinomycetales</taxon>
        <taxon>Actinomycetaceae</taxon>
        <taxon>Arcanobacterium</taxon>
    </lineage>
</organism>
<sequence length="74" mass="8302">MTNNKRGRRVVRLSRVDAQRLAAGEFTEPEQALHAWDAGPVLSRPVMPTAKKPPALDPHERELLDNLPPHFGKL</sequence>
<evidence type="ECO:0000256" key="1">
    <source>
        <dbReference type="SAM" id="MobiDB-lite"/>
    </source>
</evidence>
<gene>
    <name evidence="2" type="ORF">HC352_07935</name>
</gene>
<dbReference type="AlphaFoldDB" id="A0A6H2EMZ5"/>
<name>A0A6H2EMZ5_9ACTO</name>
<dbReference type="EMBL" id="CP050804">
    <property type="protein sequence ID" value="QJC22441.1"/>
    <property type="molecule type" value="Genomic_DNA"/>
</dbReference>
<keyword evidence="3" id="KW-1185">Reference proteome</keyword>
<dbReference type="KEGG" id="arca:HC352_07935"/>
<dbReference type="RefSeq" id="WP_168918363.1">
    <property type="nucleotide sequence ID" value="NZ_CP050804.1"/>
</dbReference>
<accession>A0A6H2EMZ5</accession>
<evidence type="ECO:0000313" key="3">
    <source>
        <dbReference type="Proteomes" id="UP000502298"/>
    </source>
</evidence>
<proteinExistence type="predicted"/>